<feature type="compositionally biased region" description="Pro residues" evidence="1">
    <location>
        <begin position="183"/>
        <end position="193"/>
    </location>
</feature>
<feature type="compositionally biased region" description="Polar residues" evidence="1">
    <location>
        <begin position="280"/>
        <end position="300"/>
    </location>
</feature>
<dbReference type="AlphaFoldDB" id="A0A5C3QQB3"/>
<feature type="compositionally biased region" description="Basic and acidic residues" evidence="1">
    <location>
        <begin position="123"/>
        <end position="132"/>
    </location>
</feature>
<feature type="region of interest" description="Disordered" evidence="1">
    <location>
        <begin position="312"/>
        <end position="368"/>
    </location>
</feature>
<keyword evidence="3" id="KW-1185">Reference proteome</keyword>
<feature type="compositionally biased region" description="Low complexity" evidence="1">
    <location>
        <begin position="201"/>
        <end position="220"/>
    </location>
</feature>
<dbReference type="PRINTS" id="PR01217">
    <property type="entry name" value="PRICHEXTENSN"/>
</dbReference>
<feature type="compositionally biased region" description="Polar residues" evidence="1">
    <location>
        <begin position="343"/>
        <end position="364"/>
    </location>
</feature>
<dbReference type="EMBL" id="ML178819">
    <property type="protein sequence ID" value="TFL04176.1"/>
    <property type="molecule type" value="Genomic_DNA"/>
</dbReference>
<feature type="compositionally biased region" description="Low complexity" evidence="1">
    <location>
        <begin position="47"/>
        <end position="91"/>
    </location>
</feature>
<evidence type="ECO:0000256" key="1">
    <source>
        <dbReference type="SAM" id="MobiDB-lite"/>
    </source>
</evidence>
<protein>
    <submittedName>
        <fullName evidence="2">Uncharacterized protein</fullName>
    </submittedName>
</protein>
<sequence>MSSTQSSPPSSFPPPPDAAVRRSSSRSTTASTTSRARSRKLTAPPASWRGSSYMSSSSSISVSGLPVPKKGSSSKSKSTTSVDSPSTSSRTQQQDPSSVPSLSLVFAEPEFGASGTVKGKGKGKQESAEDLLRKRRDTASAATTGLQAQLSTTGIGASASSEAGFRPAEPAVERAPALVEEPLPAPVPLPIPAPILRLDEPSISTTTPDASTPTASSSASELGPSTPQPIALTPKPKPASIPTPTPKPSSHTPQPVKRNTANSWFSRAAISSSPSAPSPLNTSHSPVDSNHSAVNSSHTSISIDDDVPAIKFTAAPFPAPPPPVLVSDLSPPAQEPVLPTIEASGSTSTSDNTESGEATGSASERLSPPPVVRARVVSLSRLNPSASRFTLAIPFLGRPKIPLELLQQGQDQDKLQGEEKERGLRNAKSCDGMSSLFSCRFSLISCVFFSPHA</sequence>
<reference evidence="2 3" key="1">
    <citation type="journal article" date="2019" name="Nat. Ecol. Evol.">
        <title>Megaphylogeny resolves global patterns of mushroom evolution.</title>
        <authorList>
            <person name="Varga T."/>
            <person name="Krizsan K."/>
            <person name="Foldi C."/>
            <person name="Dima B."/>
            <person name="Sanchez-Garcia M."/>
            <person name="Sanchez-Ramirez S."/>
            <person name="Szollosi G.J."/>
            <person name="Szarkandi J.G."/>
            <person name="Papp V."/>
            <person name="Albert L."/>
            <person name="Andreopoulos W."/>
            <person name="Angelini C."/>
            <person name="Antonin V."/>
            <person name="Barry K.W."/>
            <person name="Bougher N.L."/>
            <person name="Buchanan P."/>
            <person name="Buyck B."/>
            <person name="Bense V."/>
            <person name="Catcheside P."/>
            <person name="Chovatia M."/>
            <person name="Cooper J."/>
            <person name="Damon W."/>
            <person name="Desjardin D."/>
            <person name="Finy P."/>
            <person name="Geml J."/>
            <person name="Haridas S."/>
            <person name="Hughes K."/>
            <person name="Justo A."/>
            <person name="Karasinski D."/>
            <person name="Kautmanova I."/>
            <person name="Kiss B."/>
            <person name="Kocsube S."/>
            <person name="Kotiranta H."/>
            <person name="LaButti K.M."/>
            <person name="Lechner B.E."/>
            <person name="Liimatainen K."/>
            <person name="Lipzen A."/>
            <person name="Lukacs Z."/>
            <person name="Mihaltcheva S."/>
            <person name="Morgado L.N."/>
            <person name="Niskanen T."/>
            <person name="Noordeloos M.E."/>
            <person name="Ohm R.A."/>
            <person name="Ortiz-Santana B."/>
            <person name="Ovrebo C."/>
            <person name="Racz N."/>
            <person name="Riley R."/>
            <person name="Savchenko A."/>
            <person name="Shiryaev A."/>
            <person name="Soop K."/>
            <person name="Spirin V."/>
            <person name="Szebenyi C."/>
            <person name="Tomsovsky M."/>
            <person name="Tulloss R.E."/>
            <person name="Uehling J."/>
            <person name="Grigoriev I.V."/>
            <person name="Vagvolgyi C."/>
            <person name="Papp T."/>
            <person name="Martin F.M."/>
            <person name="Miettinen O."/>
            <person name="Hibbett D.S."/>
            <person name="Nagy L.G."/>
        </authorList>
    </citation>
    <scope>NUCLEOTIDE SEQUENCE [LARGE SCALE GENOMIC DNA]</scope>
    <source>
        <strain evidence="2 3">CBS 309.79</strain>
    </source>
</reference>
<accession>A0A5C3QQB3</accession>
<feature type="compositionally biased region" description="Low complexity" evidence="1">
    <location>
        <begin position="266"/>
        <end position="279"/>
    </location>
</feature>
<feature type="compositionally biased region" description="Low complexity" evidence="1">
    <location>
        <begin position="166"/>
        <end position="182"/>
    </location>
</feature>
<feature type="compositionally biased region" description="Low complexity" evidence="1">
    <location>
        <begin position="21"/>
        <end position="35"/>
    </location>
</feature>
<name>A0A5C3QQB3_9AGAR</name>
<feature type="compositionally biased region" description="Polar residues" evidence="1">
    <location>
        <begin position="92"/>
        <end position="101"/>
    </location>
</feature>
<organism evidence="2 3">
    <name type="scientific">Pterulicium gracile</name>
    <dbReference type="NCBI Taxonomy" id="1884261"/>
    <lineage>
        <taxon>Eukaryota</taxon>
        <taxon>Fungi</taxon>
        <taxon>Dikarya</taxon>
        <taxon>Basidiomycota</taxon>
        <taxon>Agaricomycotina</taxon>
        <taxon>Agaricomycetes</taxon>
        <taxon>Agaricomycetidae</taxon>
        <taxon>Agaricales</taxon>
        <taxon>Pleurotineae</taxon>
        <taxon>Pterulaceae</taxon>
        <taxon>Pterulicium</taxon>
    </lineage>
</organism>
<feature type="compositionally biased region" description="Pro residues" evidence="1">
    <location>
        <begin position="235"/>
        <end position="247"/>
    </location>
</feature>
<evidence type="ECO:0000313" key="2">
    <source>
        <dbReference type="EMBL" id="TFL04176.1"/>
    </source>
</evidence>
<feature type="region of interest" description="Disordered" evidence="1">
    <location>
        <begin position="1"/>
        <end position="300"/>
    </location>
</feature>
<proteinExistence type="predicted"/>
<feature type="compositionally biased region" description="Polar residues" evidence="1">
    <location>
        <begin position="140"/>
        <end position="161"/>
    </location>
</feature>
<dbReference type="Proteomes" id="UP000305067">
    <property type="component" value="Unassembled WGS sequence"/>
</dbReference>
<evidence type="ECO:0000313" key="3">
    <source>
        <dbReference type="Proteomes" id="UP000305067"/>
    </source>
</evidence>
<gene>
    <name evidence="2" type="ORF">BDV98DRAFT_363613</name>
</gene>